<feature type="compositionally biased region" description="Polar residues" evidence="1">
    <location>
        <begin position="36"/>
        <end position="49"/>
    </location>
</feature>
<comment type="caution">
    <text evidence="2">The sequence shown here is derived from an EMBL/GenBank/DDBJ whole genome shotgun (WGS) entry which is preliminary data.</text>
</comment>
<dbReference type="AlphaFoldDB" id="A0A8J8NPG9"/>
<keyword evidence="3" id="KW-1185">Reference proteome</keyword>
<reference evidence="2" key="1">
    <citation type="submission" date="2019-06" db="EMBL/GenBank/DDBJ databases">
        <authorList>
            <person name="Zheng W."/>
        </authorList>
    </citation>
    <scope>NUCLEOTIDE SEQUENCE</scope>
    <source>
        <strain evidence="2">QDHG01</strain>
    </source>
</reference>
<name>A0A8J8NPG9_HALGN</name>
<protein>
    <submittedName>
        <fullName evidence="2">Uncharacterized protein</fullName>
    </submittedName>
</protein>
<dbReference type="EMBL" id="RRYP01009451">
    <property type="protein sequence ID" value="TNV79058.1"/>
    <property type="molecule type" value="Genomic_DNA"/>
</dbReference>
<accession>A0A8J8NPG9</accession>
<evidence type="ECO:0000256" key="1">
    <source>
        <dbReference type="SAM" id="MobiDB-lite"/>
    </source>
</evidence>
<gene>
    <name evidence="2" type="ORF">FGO68_gene5658</name>
</gene>
<organism evidence="2 3">
    <name type="scientific">Halteria grandinella</name>
    <dbReference type="NCBI Taxonomy" id="5974"/>
    <lineage>
        <taxon>Eukaryota</taxon>
        <taxon>Sar</taxon>
        <taxon>Alveolata</taxon>
        <taxon>Ciliophora</taxon>
        <taxon>Intramacronucleata</taxon>
        <taxon>Spirotrichea</taxon>
        <taxon>Stichotrichia</taxon>
        <taxon>Sporadotrichida</taxon>
        <taxon>Halteriidae</taxon>
        <taxon>Halteria</taxon>
    </lineage>
</organism>
<evidence type="ECO:0000313" key="3">
    <source>
        <dbReference type="Proteomes" id="UP000785679"/>
    </source>
</evidence>
<dbReference type="Proteomes" id="UP000785679">
    <property type="component" value="Unassembled WGS sequence"/>
</dbReference>
<proteinExistence type="predicted"/>
<sequence length="89" mass="9985">MGENPSFHSSPQQKQPFNMKTVKKGIKPVSESLTYRNPSSIKQSQTPAESLTGYGKRGHYQNDFVNRNLLSQVPQILVWHGDAIEDGID</sequence>
<evidence type="ECO:0000313" key="2">
    <source>
        <dbReference type="EMBL" id="TNV79058.1"/>
    </source>
</evidence>
<feature type="region of interest" description="Disordered" evidence="1">
    <location>
        <begin position="36"/>
        <end position="55"/>
    </location>
</feature>